<name>A0A0H5QX60_9EUKA</name>
<protein>
    <submittedName>
        <fullName evidence="1">Uncharacterized protein</fullName>
    </submittedName>
</protein>
<dbReference type="EMBL" id="HACM01005754">
    <property type="protein sequence ID" value="CRZ06196.1"/>
    <property type="molecule type" value="Transcribed_RNA"/>
</dbReference>
<proteinExistence type="predicted"/>
<evidence type="ECO:0000313" key="1">
    <source>
        <dbReference type="EMBL" id="CRZ06196.1"/>
    </source>
</evidence>
<dbReference type="AlphaFoldDB" id="A0A0H5QX60"/>
<organism evidence="1">
    <name type="scientific">Spongospora subterranea</name>
    <dbReference type="NCBI Taxonomy" id="70186"/>
    <lineage>
        <taxon>Eukaryota</taxon>
        <taxon>Sar</taxon>
        <taxon>Rhizaria</taxon>
        <taxon>Endomyxa</taxon>
        <taxon>Phytomyxea</taxon>
        <taxon>Plasmodiophorida</taxon>
        <taxon>Plasmodiophoridae</taxon>
        <taxon>Spongospora</taxon>
    </lineage>
</organism>
<sequence length="135" mass="15221">MSSSDTPSVTVAAVPLVECLGGMQSQSDYVRLYEKYGSPHSSLVFSSRLGVMRVHSTQCNGRPLPKSKISNACKTLFADRVMRKRFERMANFSAAEKALERHSICELEIKAVQNLLHARDFDIPRRKELMMRAKS</sequence>
<reference evidence="1" key="1">
    <citation type="submission" date="2015-04" db="EMBL/GenBank/DDBJ databases">
        <title>The genome sequence of the plant pathogenic Rhizarian Plasmodiophora brassicae reveals insights in its biotrophic life cycle and the origin of chitin synthesis.</title>
        <authorList>
            <person name="Schwelm A."/>
            <person name="Fogelqvist J."/>
            <person name="Knaust A."/>
            <person name="Julke S."/>
            <person name="Lilja T."/>
            <person name="Dhandapani V."/>
            <person name="Bonilla-Rosso G."/>
            <person name="Karlsson M."/>
            <person name="Shevchenko A."/>
            <person name="Choi S.R."/>
            <person name="Kim H.G."/>
            <person name="Park J.Y."/>
            <person name="Lim Y.P."/>
            <person name="Ludwig-Muller J."/>
            <person name="Dixelius C."/>
        </authorList>
    </citation>
    <scope>NUCLEOTIDE SEQUENCE</scope>
    <source>
        <tissue evidence="1">Potato root galls</tissue>
    </source>
</reference>
<accession>A0A0H5QX60</accession>